<dbReference type="Proteomes" id="UP000075455">
    <property type="component" value="Unassembled WGS sequence"/>
</dbReference>
<dbReference type="EMBL" id="LQYS01000016">
    <property type="protein sequence ID" value="KYD18746.1"/>
    <property type="molecule type" value="Genomic_DNA"/>
</dbReference>
<gene>
    <name evidence="3" type="ORF">B4119_4036</name>
</gene>
<dbReference type="InterPro" id="IPR050090">
    <property type="entry name" value="Tyrosine_recombinase_XerCD"/>
</dbReference>
<dbReference type="STRING" id="81408.B4119_4036"/>
<name>A0A150M2U4_9BACL</name>
<dbReference type="GO" id="GO:0003677">
    <property type="term" value="F:DNA binding"/>
    <property type="evidence" value="ECO:0007669"/>
    <property type="project" value="InterPro"/>
</dbReference>
<dbReference type="PROSITE" id="PS51898">
    <property type="entry name" value="TYR_RECOMBINASE"/>
    <property type="match status" value="1"/>
</dbReference>
<dbReference type="Gene3D" id="1.10.443.10">
    <property type="entry name" value="Intergrase catalytic core"/>
    <property type="match status" value="1"/>
</dbReference>
<dbReference type="InterPro" id="IPR013762">
    <property type="entry name" value="Integrase-like_cat_sf"/>
</dbReference>
<protein>
    <recommendedName>
        <fullName evidence="2">Tyr recombinase domain-containing protein</fullName>
    </recommendedName>
</protein>
<proteinExistence type="predicted"/>
<dbReference type="SUPFAM" id="SSF56349">
    <property type="entry name" value="DNA breaking-rejoining enzymes"/>
    <property type="match status" value="1"/>
</dbReference>
<dbReference type="RefSeq" id="WP_061578964.1">
    <property type="nucleotide sequence ID" value="NZ_LQYS01000016.1"/>
</dbReference>
<organism evidence="3 4">
    <name type="scientific">Saccharococcus caldoxylosilyticus</name>
    <dbReference type="NCBI Taxonomy" id="81408"/>
    <lineage>
        <taxon>Bacteria</taxon>
        <taxon>Bacillati</taxon>
        <taxon>Bacillota</taxon>
        <taxon>Bacilli</taxon>
        <taxon>Bacillales</taxon>
        <taxon>Anoxybacillaceae</taxon>
        <taxon>Saccharococcus</taxon>
    </lineage>
</organism>
<comment type="caution">
    <text evidence="3">The sequence shown here is derived from an EMBL/GenBank/DDBJ whole genome shotgun (WGS) entry which is preliminary data.</text>
</comment>
<evidence type="ECO:0000313" key="4">
    <source>
        <dbReference type="Proteomes" id="UP000075455"/>
    </source>
</evidence>
<dbReference type="PANTHER" id="PTHR30349:SF82">
    <property type="entry name" value="INTEGRASE_RECOMBINASE YOEC-RELATED"/>
    <property type="match status" value="1"/>
</dbReference>
<evidence type="ECO:0000256" key="1">
    <source>
        <dbReference type="ARBA" id="ARBA00023172"/>
    </source>
</evidence>
<evidence type="ECO:0000313" key="3">
    <source>
        <dbReference type="EMBL" id="KYD18746.1"/>
    </source>
</evidence>
<accession>A0A150M2U4</accession>
<dbReference type="InterPro" id="IPR002104">
    <property type="entry name" value="Integrase_catalytic"/>
</dbReference>
<dbReference type="GO" id="GO:0015074">
    <property type="term" value="P:DNA integration"/>
    <property type="evidence" value="ECO:0007669"/>
    <property type="project" value="InterPro"/>
</dbReference>
<reference evidence="3 4" key="1">
    <citation type="submission" date="2016-01" db="EMBL/GenBank/DDBJ databases">
        <title>Draft Genome Sequences of Seven Thermophilic Sporeformers Isolated from Foods.</title>
        <authorList>
            <person name="Berendsen E.M."/>
            <person name="Wells-Bennik M.H."/>
            <person name="Krawcyk A.O."/>
            <person name="De Jong A."/>
            <person name="Holsappel S."/>
            <person name="Eijlander R.T."/>
            <person name="Kuipers O.P."/>
        </authorList>
    </citation>
    <scope>NUCLEOTIDE SEQUENCE [LARGE SCALE GENOMIC DNA]</scope>
    <source>
        <strain evidence="3 4">B4119</strain>
    </source>
</reference>
<dbReference type="PATRIC" id="fig|81408.3.peg.1990"/>
<dbReference type="PANTHER" id="PTHR30349">
    <property type="entry name" value="PHAGE INTEGRASE-RELATED"/>
    <property type="match status" value="1"/>
</dbReference>
<dbReference type="InterPro" id="IPR011010">
    <property type="entry name" value="DNA_brk_join_enz"/>
</dbReference>
<dbReference type="GO" id="GO:0006310">
    <property type="term" value="P:DNA recombination"/>
    <property type="evidence" value="ECO:0007669"/>
    <property type="project" value="UniProtKB-KW"/>
</dbReference>
<feature type="domain" description="Tyr recombinase" evidence="2">
    <location>
        <begin position="6"/>
        <end position="185"/>
    </location>
</feature>
<keyword evidence="1" id="KW-0233">DNA recombination</keyword>
<evidence type="ECO:0000259" key="2">
    <source>
        <dbReference type="PROSITE" id="PS51898"/>
    </source>
</evidence>
<sequence>MHTVQPIKDREKIEAMKKILRASSLRDELLFTLGINTGLRISDILSLKIGDVRNKKGVVDRLEIVEKKTKKTRIVALNKKTCRLIELYLQKERPTARNDEPLFRSQKGGKAISRQHAHYILNRAAKAVGIMERIGTHSLRKTFGYFAYKQGTDLAMIQKILNHSSQAETLRYIGITQEQIDEVTMKLDL</sequence>
<dbReference type="Pfam" id="PF00589">
    <property type="entry name" value="Phage_integrase"/>
    <property type="match status" value="1"/>
</dbReference>
<dbReference type="CDD" id="cd01192">
    <property type="entry name" value="INT_C_like_3"/>
    <property type="match status" value="1"/>
</dbReference>
<dbReference type="AlphaFoldDB" id="A0A150M2U4"/>